<keyword evidence="6 7" id="KW-0694">RNA-binding</keyword>
<dbReference type="Proteomes" id="UP000316925">
    <property type="component" value="Unassembled WGS sequence"/>
</dbReference>
<dbReference type="InterPro" id="IPR023165">
    <property type="entry name" value="rRNA_Ade_diMease-like_C"/>
</dbReference>
<reference evidence="10 11" key="1">
    <citation type="submission" date="2019-03" db="EMBL/GenBank/DDBJ databases">
        <title>Metabolic potential of uncultured bacteria and archaea associated with petroleum seepage in deep-sea sediments.</title>
        <authorList>
            <person name="Dong X."/>
            <person name="Hubert C."/>
        </authorList>
    </citation>
    <scope>NUCLEOTIDE SEQUENCE [LARGE SCALE GENOMIC DNA]</scope>
    <source>
        <strain evidence="10">E29_bin28</strain>
    </source>
</reference>
<comment type="function">
    <text evidence="7">Specifically dimethylates two adjacent adenosines (A1518 and A1519) in the loop of a conserved hairpin near the 3'-end of 16S rRNA in the 30S particle. May play a critical role in biogenesis of 30S subunits.</text>
</comment>
<evidence type="ECO:0000313" key="11">
    <source>
        <dbReference type="Proteomes" id="UP000316925"/>
    </source>
</evidence>
<evidence type="ECO:0000259" key="9">
    <source>
        <dbReference type="SMART" id="SM00650"/>
    </source>
</evidence>
<dbReference type="PANTHER" id="PTHR11727">
    <property type="entry name" value="DIMETHYLADENOSINE TRANSFERASE"/>
    <property type="match status" value="1"/>
</dbReference>
<dbReference type="SMART" id="SM00650">
    <property type="entry name" value="rADc"/>
    <property type="match status" value="1"/>
</dbReference>
<feature type="binding site" evidence="7 8">
    <location>
        <position position="25"/>
    </location>
    <ligand>
        <name>S-adenosyl-L-methionine</name>
        <dbReference type="ChEBI" id="CHEBI:59789"/>
    </ligand>
</feature>
<dbReference type="AlphaFoldDB" id="A0A523YLW0"/>
<keyword evidence="2 7" id="KW-0698">rRNA processing</keyword>
<feature type="binding site" evidence="7 8">
    <location>
        <position position="119"/>
    </location>
    <ligand>
        <name>S-adenosyl-L-methionine</name>
        <dbReference type="ChEBI" id="CHEBI:59789"/>
    </ligand>
</feature>
<feature type="binding site" evidence="7 8">
    <location>
        <position position="52"/>
    </location>
    <ligand>
        <name>S-adenosyl-L-methionine</name>
        <dbReference type="ChEBI" id="CHEBI:59789"/>
    </ligand>
</feature>
<feature type="binding site" evidence="7 8">
    <location>
        <position position="73"/>
    </location>
    <ligand>
        <name>S-adenosyl-L-methionine</name>
        <dbReference type="ChEBI" id="CHEBI:59789"/>
    </ligand>
</feature>
<dbReference type="Gene3D" id="3.40.50.150">
    <property type="entry name" value="Vaccinia Virus protein VP39"/>
    <property type="match status" value="1"/>
</dbReference>
<accession>A0A523YLW0</accession>
<comment type="similarity">
    <text evidence="7">Belongs to the class I-like SAM-binding methyltransferase superfamily. rRNA adenine N(6)-methyltransferase family. RsmA subfamily.</text>
</comment>
<keyword evidence="5 7" id="KW-0949">S-adenosyl-L-methionine</keyword>
<dbReference type="EC" id="2.1.1.182" evidence="7"/>
<dbReference type="FunFam" id="3.40.50.150:FF:000023">
    <property type="entry name" value="Ribosomal RNA small subunit methyltransferase A"/>
    <property type="match status" value="1"/>
</dbReference>
<dbReference type="SUPFAM" id="SSF53335">
    <property type="entry name" value="S-adenosyl-L-methionine-dependent methyltransferases"/>
    <property type="match status" value="1"/>
</dbReference>
<evidence type="ECO:0000256" key="4">
    <source>
        <dbReference type="ARBA" id="ARBA00022679"/>
    </source>
</evidence>
<sequence length="273" mass="31192">MKLKEKTEYLWEKYNFTPKKELGQNFLIDPGIVDRIIEVSKLTKADTVVEVGAGTGVLTERLAKSAGKVIGVEIDEKLCQILKEELADYDNLKIICGDIEQFCFQKRFTQSQSVKIVGNLPYQIASSFLLNLARKEWIKFMVVMVQREVAEKLLARPGEKKRGTLTVLMNYYTIINRVINAPPQVFIPAPKVASSLIRIDRKENRLAKNEDRFMSVVKGAFRLRRKMLVNALSSELGKDKTLIKERLNRIGIDGKRRAEDLTVEEFVRISEAL</sequence>
<dbReference type="InterPro" id="IPR020598">
    <property type="entry name" value="rRNA_Ade_methylase_Trfase_N"/>
</dbReference>
<dbReference type="GO" id="GO:0052908">
    <property type="term" value="F:16S rRNA (adenine(1518)-N(6)/adenine(1519)-N(6))-dimethyltransferase activity"/>
    <property type="evidence" value="ECO:0007669"/>
    <property type="project" value="UniProtKB-EC"/>
</dbReference>
<evidence type="ECO:0000256" key="8">
    <source>
        <dbReference type="PROSITE-ProRule" id="PRU01026"/>
    </source>
</evidence>
<dbReference type="GO" id="GO:0003723">
    <property type="term" value="F:RNA binding"/>
    <property type="evidence" value="ECO:0007669"/>
    <property type="project" value="UniProtKB-UniRule"/>
</dbReference>
<evidence type="ECO:0000256" key="3">
    <source>
        <dbReference type="ARBA" id="ARBA00022603"/>
    </source>
</evidence>
<dbReference type="NCBIfam" id="TIGR00755">
    <property type="entry name" value="ksgA"/>
    <property type="match status" value="1"/>
</dbReference>
<evidence type="ECO:0000256" key="1">
    <source>
        <dbReference type="ARBA" id="ARBA00022490"/>
    </source>
</evidence>
<dbReference type="GO" id="GO:0005829">
    <property type="term" value="C:cytosol"/>
    <property type="evidence" value="ECO:0007669"/>
    <property type="project" value="TreeGrafter"/>
</dbReference>
<comment type="caution">
    <text evidence="10">The sequence shown here is derived from an EMBL/GenBank/DDBJ whole genome shotgun (WGS) entry which is preliminary data.</text>
</comment>
<dbReference type="Gene3D" id="1.10.8.100">
    <property type="entry name" value="Ribosomal RNA adenine dimethylase-like, domain 2"/>
    <property type="match status" value="1"/>
</dbReference>
<evidence type="ECO:0000256" key="5">
    <source>
        <dbReference type="ARBA" id="ARBA00022691"/>
    </source>
</evidence>
<gene>
    <name evidence="7 10" type="primary">rsmA</name>
    <name evidence="7" type="synonym">ksgA</name>
    <name evidence="10" type="ORF">E3J33_03930</name>
</gene>
<proteinExistence type="inferred from homology"/>
<dbReference type="InterPro" id="IPR011530">
    <property type="entry name" value="rRNA_adenine_dimethylase"/>
</dbReference>
<protein>
    <recommendedName>
        <fullName evidence="7">Ribosomal RNA small subunit methyltransferase A</fullName>
        <ecNumber evidence="7">2.1.1.182</ecNumber>
    </recommendedName>
    <alternativeName>
        <fullName evidence="7">16S rRNA (adenine(1518)-N(6)/adenine(1519)-N(6))-dimethyltransferase</fullName>
    </alternativeName>
    <alternativeName>
        <fullName evidence="7">16S rRNA dimethyladenosine transferase</fullName>
    </alternativeName>
    <alternativeName>
        <fullName evidence="7">16S rRNA dimethylase</fullName>
    </alternativeName>
    <alternativeName>
        <fullName evidence="7">S-adenosylmethionine-6-N', N'-adenosyl(rRNA) dimethyltransferase</fullName>
    </alternativeName>
</protein>
<evidence type="ECO:0000256" key="7">
    <source>
        <dbReference type="HAMAP-Rule" id="MF_00607"/>
    </source>
</evidence>
<organism evidence="10 11">
    <name type="scientific">Aerophobetes bacterium</name>
    <dbReference type="NCBI Taxonomy" id="2030807"/>
    <lineage>
        <taxon>Bacteria</taxon>
        <taxon>Candidatus Aerophobota</taxon>
    </lineage>
</organism>
<feature type="binding site" evidence="7 8">
    <location>
        <position position="98"/>
    </location>
    <ligand>
        <name>S-adenosyl-L-methionine</name>
        <dbReference type="ChEBI" id="CHEBI:59789"/>
    </ligand>
</feature>
<dbReference type="CDD" id="cd02440">
    <property type="entry name" value="AdoMet_MTases"/>
    <property type="match status" value="1"/>
</dbReference>
<name>A0A523YLW0_UNCAE</name>
<evidence type="ECO:0000256" key="2">
    <source>
        <dbReference type="ARBA" id="ARBA00022552"/>
    </source>
</evidence>
<dbReference type="PROSITE" id="PS01131">
    <property type="entry name" value="RRNA_A_DIMETH"/>
    <property type="match status" value="1"/>
</dbReference>
<dbReference type="Pfam" id="PF00398">
    <property type="entry name" value="RrnaAD"/>
    <property type="match status" value="1"/>
</dbReference>
<dbReference type="PROSITE" id="PS51689">
    <property type="entry name" value="SAM_RNA_A_N6_MT"/>
    <property type="match status" value="1"/>
</dbReference>
<evidence type="ECO:0000313" key="10">
    <source>
        <dbReference type="EMBL" id="TET92352.1"/>
    </source>
</evidence>
<dbReference type="PANTHER" id="PTHR11727:SF7">
    <property type="entry name" value="DIMETHYLADENOSINE TRANSFERASE-RELATED"/>
    <property type="match status" value="1"/>
</dbReference>
<feature type="domain" description="Ribosomal RNA adenine methylase transferase N-terminal" evidence="9">
    <location>
        <begin position="32"/>
        <end position="203"/>
    </location>
</feature>
<dbReference type="InterPro" id="IPR029063">
    <property type="entry name" value="SAM-dependent_MTases_sf"/>
</dbReference>
<evidence type="ECO:0000256" key="6">
    <source>
        <dbReference type="ARBA" id="ARBA00022884"/>
    </source>
</evidence>
<keyword evidence="1 7" id="KW-0963">Cytoplasm</keyword>
<comment type="catalytic activity">
    <reaction evidence="7">
        <text>adenosine(1518)/adenosine(1519) in 16S rRNA + 4 S-adenosyl-L-methionine = N(6)-dimethyladenosine(1518)/N(6)-dimethyladenosine(1519) in 16S rRNA + 4 S-adenosyl-L-homocysteine + 4 H(+)</text>
        <dbReference type="Rhea" id="RHEA:19609"/>
        <dbReference type="Rhea" id="RHEA-COMP:10232"/>
        <dbReference type="Rhea" id="RHEA-COMP:10233"/>
        <dbReference type="ChEBI" id="CHEBI:15378"/>
        <dbReference type="ChEBI" id="CHEBI:57856"/>
        <dbReference type="ChEBI" id="CHEBI:59789"/>
        <dbReference type="ChEBI" id="CHEBI:74411"/>
        <dbReference type="ChEBI" id="CHEBI:74493"/>
        <dbReference type="EC" id="2.1.1.182"/>
    </reaction>
</comment>
<keyword evidence="4 7" id="KW-0808">Transferase</keyword>
<feature type="binding site" evidence="7 8">
    <location>
        <position position="27"/>
    </location>
    <ligand>
        <name>S-adenosyl-L-methionine</name>
        <dbReference type="ChEBI" id="CHEBI:59789"/>
    </ligand>
</feature>
<dbReference type="InterPro" id="IPR020596">
    <property type="entry name" value="rRNA_Ade_Mease_Trfase_CS"/>
</dbReference>
<comment type="subcellular location">
    <subcellularLocation>
        <location evidence="7">Cytoplasm</location>
    </subcellularLocation>
</comment>
<dbReference type="EMBL" id="SOIJ01000221">
    <property type="protein sequence ID" value="TET92352.1"/>
    <property type="molecule type" value="Genomic_DNA"/>
</dbReference>
<keyword evidence="3 7" id="KW-0489">Methyltransferase</keyword>
<dbReference type="HAMAP" id="MF_00607">
    <property type="entry name" value="16SrRNA_methyltr_A"/>
    <property type="match status" value="1"/>
</dbReference>
<dbReference type="InterPro" id="IPR001737">
    <property type="entry name" value="KsgA/Erm"/>
</dbReference>